<evidence type="ECO:0000256" key="5">
    <source>
        <dbReference type="PROSITE-ProRule" id="PRU00560"/>
    </source>
</evidence>
<evidence type="ECO:0000256" key="4">
    <source>
        <dbReference type="ARBA" id="ARBA00022840"/>
    </source>
</evidence>
<dbReference type="Proteomes" id="UP001432168">
    <property type="component" value="Chromosome"/>
</dbReference>
<keyword evidence="8" id="KW-1185">Reference proteome</keyword>
<keyword evidence="3 5" id="KW-0347">Helicase</keyword>
<organism evidence="7 8">
    <name type="scientific">Streptomyces pseudovenezuelae</name>
    <dbReference type="NCBI Taxonomy" id="67350"/>
    <lineage>
        <taxon>Bacteria</taxon>
        <taxon>Bacillati</taxon>
        <taxon>Actinomycetota</taxon>
        <taxon>Actinomycetes</taxon>
        <taxon>Kitasatosporales</taxon>
        <taxon>Streptomycetaceae</taxon>
        <taxon>Streptomyces</taxon>
        <taxon>Streptomyces aurantiacus group</taxon>
    </lineage>
</organism>
<dbReference type="PANTHER" id="PTHR11070">
    <property type="entry name" value="UVRD / RECB / PCRA DNA HELICASE FAMILY MEMBER"/>
    <property type="match status" value="1"/>
</dbReference>
<keyword evidence="4 5" id="KW-0067">ATP-binding</keyword>
<dbReference type="PROSITE" id="PS51198">
    <property type="entry name" value="UVRD_HELICASE_ATP_BIND"/>
    <property type="match status" value="1"/>
</dbReference>
<feature type="domain" description="UvrD-like helicase ATP-binding" evidence="6">
    <location>
        <begin position="156"/>
        <end position="510"/>
    </location>
</feature>
<dbReference type="PANTHER" id="PTHR11070:SF45">
    <property type="entry name" value="DNA 3'-5' HELICASE"/>
    <property type="match status" value="1"/>
</dbReference>
<feature type="binding site" evidence="5">
    <location>
        <begin position="177"/>
        <end position="184"/>
    </location>
    <ligand>
        <name>ATP</name>
        <dbReference type="ChEBI" id="CHEBI:30616"/>
    </ligand>
</feature>
<evidence type="ECO:0000256" key="3">
    <source>
        <dbReference type="ARBA" id="ARBA00022806"/>
    </source>
</evidence>
<evidence type="ECO:0000313" key="7">
    <source>
        <dbReference type="EMBL" id="WUT49098.1"/>
    </source>
</evidence>
<sequence length="656" mass="71541">MREDVESLDIKDVTANWVNAEVLARQIDDRIKALADLSDTPLFFGRLDYLHSPGADRAEGAEGERFYIGRRHVHDHDGDPMVIDWRAPVSQPFYRASKKDPMDVALRRRFGYTRGDITAYEDEHLSDPAEAAATSKLLQQEIERPRVGPMRDIVATIQPEQDEIVRSGLGGTVCVQGGPGTGKTAVGLHRVAYLLYAHRDRLARTGTLVIGPNRSFLHYIEQVLPALGELTVKQATVDDLVAAVLEVRGSDDAPAAVLKGDARMAEVLRRAVYSHVTMPTEPVMVVRGSRRWRVPAYEIEETVRELLDRGIRYGAAREALPQRIAHAVLVQMERSGEAPDDRVQDAVARNPAVKAAVKAIWPPVDPAKLVLRLLTDADFLAEHADGILDEEEQKTIRWAKPVRSVKSARWSSADAVLIDEATDLVERTHSLGHVVLDEAQDLSPMQYRAVGRRCSTGSATVLGDLAQGTTPWATRSWDEALAHLGKSDGVVEELTAGFRVPTDVITYASRLLPHIAPGLTPVASVRENPGFFDLREISGTADVVTACEELLRNEGSTGLIAADARVPALARALTAAGIPYLAPGEETTAETRLTLVPASLAKGLEYDYVVLDEPQAVVDGEPDERTGLRRLYVALTRAVSGLIVTHTAPLPAQLAG</sequence>
<proteinExistence type="predicted"/>
<evidence type="ECO:0000259" key="6">
    <source>
        <dbReference type="PROSITE" id="PS51198"/>
    </source>
</evidence>
<reference evidence="7" key="1">
    <citation type="submission" date="2022-10" db="EMBL/GenBank/DDBJ databases">
        <title>The complete genomes of actinobacterial strains from the NBC collection.</title>
        <authorList>
            <person name="Joergensen T.S."/>
            <person name="Alvarez Arevalo M."/>
            <person name="Sterndorff E.B."/>
            <person name="Faurdal D."/>
            <person name="Vuksanovic O."/>
            <person name="Mourched A.-S."/>
            <person name="Charusanti P."/>
            <person name="Shaw S."/>
            <person name="Blin K."/>
            <person name="Weber T."/>
        </authorList>
    </citation>
    <scope>NUCLEOTIDE SEQUENCE</scope>
    <source>
        <strain evidence="7">NBC_00686</strain>
    </source>
</reference>
<protein>
    <submittedName>
        <fullName evidence="7">AAA family ATPase</fullName>
    </submittedName>
</protein>
<dbReference type="Pfam" id="PF13538">
    <property type="entry name" value="UvrD_C_2"/>
    <property type="match status" value="1"/>
</dbReference>
<name>A0ABZ1XCA2_9ACTN</name>
<accession>A0ABZ1XCA2</accession>
<dbReference type="InterPro" id="IPR027785">
    <property type="entry name" value="UvrD-like_helicase_C"/>
</dbReference>
<dbReference type="SUPFAM" id="SSF52540">
    <property type="entry name" value="P-loop containing nucleoside triphosphate hydrolases"/>
    <property type="match status" value="1"/>
</dbReference>
<dbReference type="InterPro" id="IPR014016">
    <property type="entry name" value="UvrD-like_ATP-bd"/>
</dbReference>
<dbReference type="InterPro" id="IPR027417">
    <property type="entry name" value="P-loop_NTPase"/>
</dbReference>
<dbReference type="InterPro" id="IPR000212">
    <property type="entry name" value="DNA_helicase_UvrD/REP"/>
</dbReference>
<evidence type="ECO:0000256" key="1">
    <source>
        <dbReference type="ARBA" id="ARBA00022741"/>
    </source>
</evidence>
<dbReference type="Gene3D" id="3.40.50.300">
    <property type="entry name" value="P-loop containing nucleotide triphosphate hydrolases"/>
    <property type="match status" value="2"/>
</dbReference>
<evidence type="ECO:0000256" key="2">
    <source>
        <dbReference type="ARBA" id="ARBA00022801"/>
    </source>
</evidence>
<dbReference type="EMBL" id="CP109011">
    <property type="protein sequence ID" value="WUT49098.1"/>
    <property type="molecule type" value="Genomic_DNA"/>
</dbReference>
<evidence type="ECO:0000313" key="8">
    <source>
        <dbReference type="Proteomes" id="UP001432168"/>
    </source>
</evidence>
<gene>
    <name evidence="7" type="ORF">OG929_20085</name>
</gene>
<keyword evidence="2 5" id="KW-0378">Hydrolase</keyword>
<dbReference type="Pfam" id="PF00580">
    <property type="entry name" value="UvrD-helicase"/>
    <property type="match status" value="1"/>
</dbReference>
<keyword evidence="1 5" id="KW-0547">Nucleotide-binding</keyword>